<dbReference type="GO" id="GO:0006896">
    <property type="term" value="P:Golgi to vacuole transport"/>
    <property type="evidence" value="ECO:0007669"/>
    <property type="project" value="TreeGrafter"/>
</dbReference>
<dbReference type="InterPro" id="IPR038407">
    <property type="entry name" value="v-SNARE_N_sf"/>
</dbReference>
<dbReference type="EMBL" id="LSMT01000506">
    <property type="protein sequence ID" value="PFX16972.1"/>
    <property type="molecule type" value="Genomic_DNA"/>
</dbReference>
<dbReference type="SUPFAM" id="SSF47661">
    <property type="entry name" value="t-snare proteins"/>
    <property type="match status" value="1"/>
</dbReference>
<accession>A0A2B4RL49</accession>
<dbReference type="GO" id="GO:0006886">
    <property type="term" value="P:intracellular protein transport"/>
    <property type="evidence" value="ECO:0007669"/>
    <property type="project" value="InterPro"/>
</dbReference>
<dbReference type="GO" id="GO:0005789">
    <property type="term" value="C:endoplasmic reticulum membrane"/>
    <property type="evidence" value="ECO:0007669"/>
    <property type="project" value="TreeGrafter"/>
</dbReference>
<dbReference type="GO" id="GO:0042147">
    <property type="term" value="P:retrograde transport, endosome to Golgi"/>
    <property type="evidence" value="ECO:0007669"/>
    <property type="project" value="TreeGrafter"/>
</dbReference>
<evidence type="ECO:0000256" key="3">
    <source>
        <dbReference type="ARBA" id="ARBA00022692"/>
    </source>
</evidence>
<name>A0A2B4RL49_STYPI</name>
<comment type="similarity">
    <text evidence="1">Belongs to the VTI1 family.</text>
</comment>
<evidence type="ECO:0000259" key="11">
    <source>
        <dbReference type="SMART" id="SM00397"/>
    </source>
</evidence>
<protein>
    <submittedName>
        <fullName evidence="12">Vesicle transport through interaction with t-SNAREs-like 1B</fullName>
    </submittedName>
</protein>
<feature type="domain" description="T-SNARE coiled-coil homology" evidence="11">
    <location>
        <begin position="118"/>
        <end position="185"/>
    </location>
</feature>
<dbReference type="InterPro" id="IPR027027">
    <property type="entry name" value="GOSR2/Membrin/Bos1"/>
</dbReference>
<keyword evidence="3 10" id="KW-0812">Transmembrane</keyword>
<keyword evidence="5 10" id="KW-1133">Transmembrane helix</keyword>
<evidence type="ECO:0000256" key="9">
    <source>
        <dbReference type="SAM" id="Coils"/>
    </source>
</evidence>
<keyword evidence="6 9" id="KW-0175">Coiled coil</keyword>
<dbReference type="GO" id="GO:1903076">
    <property type="term" value="P:regulation of protein localization to plasma membrane"/>
    <property type="evidence" value="ECO:0007669"/>
    <property type="project" value="TreeGrafter"/>
</dbReference>
<dbReference type="SUPFAM" id="SSF58038">
    <property type="entry name" value="SNARE fusion complex"/>
    <property type="match status" value="1"/>
</dbReference>
<keyword evidence="7 10" id="KW-0472">Membrane</keyword>
<dbReference type="FunFam" id="1.20.5.110:FF:000002">
    <property type="entry name" value="Vesicle transport through interaction with t-SNAREsB"/>
    <property type="match status" value="1"/>
</dbReference>
<dbReference type="InterPro" id="IPR007705">
    <property type="entry name" value="Vesicle_trsprt_v-SNARE_N"/>
</dbReference>
<dbReference type="CDD" id="cd15890">
    <property type="entry name" value="SNARE_Vti1b"/>
    <property type="match status" value="1"/>
</dbReference>
<dbReference type="Gene3D" id="1.20.5.110">
    <property type="match status" value="1"/>
</dbReference>
<gene>
    <name evidence="12" type="primary">Vti1b</name>
    <name evidence="12" type="ORF">AWC38_SpisGene18729</name>
</gene>
<evidence type="ECO:0000256" key="6">
    <source>
        <dbReference type="ARBA" id="ARBA00023054"/>
    </source>
</evidence>
<dbReference type="Pfam" id="PF12352">
    <property type="entry name" value="V-SNARE_C"/>
    <property type="match status" value="1"/>
</dbReference>
<evidence type="ECO:0000256" key="10">
    <source>
        <dbReference type="SAM" id="Phobius"/>
    </source>
</evidence>
<evidence type="ECO:0000256" key="4">
    <source>
        <dbReference type="ARBA" id="ARBA00022927"/>
    </source>
</evidence>
<dbReference type="PANTHER" id="PTHR21230">
    <property type="entry name" value="VESICLE TRANSPORT V-SNARE PROTEIN VTI1-RELATED"/>
    <property type="match status" value="1"/>
</dbReference>
<dbReference type="GO" id="GO:0031902">
    <property type="term" value="C:late endosome membrane"/>
    <property type="evidence" value="ECO:0007669"/>
    <property type="project" value="TreeGrafter"/>
</dbReference>
<dbReference type="GO" id="GO:0016236">
    <property type="term" value="P:macroautophagy"/>
    <property type="evidence" value="ECO:0007669"/>
    <property type="project" value="TreeGrafter"/>
</dbReference>
<comment type="subcellular location">
    <subcellularLocation>
        <location evidence="8">Endomembrane system</location>
        <topology evidence="8">Single-pass type IV membrane protein</topology>
    </subcellularLocation>
</comment>
<evidence type="ECO:0000256" key="2">
    <source>
        <dbReference type="ARBA" id="ARBA00022448"/>
    </source>
</evidence>
<organism evidence="12 13">
    <name type="scientific">Stylophora pistillata</name>
    <name type="common">Smooth cauliflower coral</name>
    <dbReference type="NCBI Taxonomy" id="50429"/>
    <lineage>
        <taxon>Eukaryota</taxon>
        <taxon>Metazoa</taxon>
        <taxon>Cnidaria</taxon>
        <taxon>Anthozoa</taxon>
        <taxon>Hexacorallia</taxon>
        <taxon>Scleractinia</taxon>
        <taxon>Astrocoeniina</taxon>
        <taxon>Pocilloporidae</taxon>
        <taxon>Stylophora</taxon>
    </lineage>
</organism>
<dbReference type="PANTHER" id="PTHR21230:SF89">
    <property type="entry name" value="VESICLE TRANSPORT THROUGH INTERACTION WITH T-SNARES HOMOLOG 1B"/>
    <property type="match status" value="1"/>
</dbReference>
<keyword evidence="4" id="KW-0653">Protein transport</keyword>
<dbReference type="OrthoDB" id="430637at2759"/>
<dbReference type="GO" id="GO:0000149">
    <property type="term" value="F:SNARE binding"/>
    <property type="evidence" value="ECO:0007669"/>
    <property type="project" value="TreeGrafter"/>
</dbReference>
<evidence type="ECO:0000313" key="12">
    <source>
        <dbReference type="EMBL" id="PFX16972.1"/>
    </source>
</evidence>
<feature type="transmembrane region" description="Helical" evidence="10">
    <location>
        <begin position="222"/>
        <end position="242"/>
    </location>
</feature>
<feature type="coiled-coil region" evidence="9">
    <location>
        <begin position="6"/>
        <end position="60"/>
    </location>
</feature>
<dbReference type="GO" id="GO:0006891">
    <property type="term" value="P:intra-Golgi vesicle-mediated transport"/>
    <property type="evidence" value="ECO:0007669"/>
    <property type="project" value="TreeGrafter"/>
</dbReference>
<keyword evidence="13" id="KW-1185">Reference proteome</keyword>
<dbReference type="STRING" id="50429.A0A2B4RL49"/>
<dbReference type="SMART" id="SM00397">
    <property type="entry name" value="t_SNARE"/>
    <property type="match status" value="1"/>
</dbReference>
<dbReference type="Proteomes" id="UP000225706">
    <property type="component" value="Unassembled WGS sequence"/>
</dbReference>
<dbReference type="AlphaFoldDB" id="A0A2B4RL49"/>
<dbReference type="PIRSF" id="PIRSF028865">
    <property type="entry name" value="Membrin-2"/>
    <property type="match status" value="1"/>
</dbReference>
<dbReference type="InterPro" id="IPR010989">
    <property type="entry name" value="SNARE"/>
</dbReference>
<dbReference type="GO" id="GO:0012507">
    <property type="term" value="C:ER to Golgi transport vesicle membrane"/>
    <property type="evidence" value="ECO:0007669"/>
    <property type="project" value="TreeGrafter"/>
</dbReference>
<dbReference type="GO" id="GO:0048280">
    <property type="term" value="P:vesicle fusion with Golgi apparatus"/>
    <property type="evidence" value="ECO:0007669"/>
    <property type="project" value="TreeGrafter"/>
</dbReference>
<proteinExistence type="inferred from homology"/>
<evidence type="ECO:0000256" key="1">
    <source>
        <dbReference type="ARBA" id="ARBA00006108"/>
    </source>
</evidence>
<dbReference type="Pfam" id="PF05008">
    <property type="entry name" value="V-SNARE"/>
    <property type="match status" value="1"/>
</dbReference>
<feature type="transmembrane region" description="Helical" evidence="10">
    <location>
        <begin position="194"/>
        <end position="215"/>
    </location>
</feature>
<keyword evidence="2" id="KW-0813">Transport</keyword>
<dbReference type="GO" id="GO:0005829">
    <property type="term" value="C:cytosol"/>
    <property type="evidence" value="ECO:0007669"/>
    <property type="project" value="GOC"/>
</dbReference>
<evidence type="ECO:0000256" key="5">
    <source>
        <dbReference type="ARBA" id="ARBA00022989"/>
    </source>
</evidence>
<reference evidence="13" key="1">
    <citation type="journal article" date="2017" name="bioRxiv">
        <title>Comparative analysis of the genomes of Stylophora pistillata and Acropora digitifera provides evidence for extensive differences between species of corals.</title>
        <authorList>
            <person name="Voolstra C.R."/>
            <person name="Li Y."/>
            <person name="Liew Y.J."/>
            <person name="Baumgarten S."/>
            <person name="Zoccola D."/>
            <person name="Flot J.-F."/>
            <person name="Tambutte S."/>
            <person name="Allemand D."/>
            <person name="Aranda M."/>
        </authorList>
    </citation>
    <scope>NUCLEOTIDE SEQUENCE [LARGE SCALE GENOMIC DNA]</scope>
</reference>
<dbReference type="Gene3D" id="1.20.58.400">
    <property type="entry name" value="t-snare proteins"/>
    <property type="match status" value="1"/>
</dbReference>
<sequence length="243" mass="27812">MSSEKFEDLEDELKNLYEDISSKISNKIPRLTGESRKSAVREVEKNIEDANLILEEMEEQAGIAPVSYRNSMVSRIRNYRRDFDKLRRDLGKPKGQVNVTFGREELLDEDPVAPQKSKVRQGTDMLNRASESIARSTRVAVETEQIGGEIIDELGDQRESLVRTRGRLKDVDQDLGKSRRILNSMAIRVATNKLILLCIIIVELAILGAVVYIRFLKKKKKYFFLSFPLCFAFTLQSTGQTFF</sequence>
<dbReference type="GO" id="GO:0005484">
    <property type="term" value="F:SNAP receptor activity"/>
    <property type="evidence" value="ECO:0007669"/>
    <property type="project" value="InterPro"/>
</dbReference>
<evidence type="ECO:0000256" key="8">
    <source>
        <dbReference type="ARBA" id="ARBA00046280"/>
    </source>
</evidence>
<dbReference type="GO" id="GO:0005794">
    <property type="term" value="C:Golgi apparatus"/>
    <property type="evidence" value="ECO:0007669"/>
    <property type="project" value="InterPro"/>
</dbReference>
<comment type="caution">
    <text evidence="12">The sequence shown here is derived from an EMBL/GenBank/DDBJ whole genome shotgun (WGS) entry which is preliminary data.</text>
</comment>
<dbReference type="InterPro" id="IPR000727">
    <property type="entry name" value="T_SNARE_dom"/>
</dbReference>
<evidence type="ECO:0000313" key="13">
    <source>
        <dbReference type="Proteomes" id="UP000225706"/>
    </source>
</evidence>
<evidence type="ECO:0000256" key="7">
    <source>
        <dbReference type="ARBA" id="ARBA00023136"/>
    </source>
</evidence>
<dbReference type="GO" id="GO:0031201">
    <property type="term" value="C:SNARE complex"/>
    <property type="evidence" value="ECO:0007669"/>
    <property type="project" value="TreeGrafter"/>
</dbReference>